<feature type="domain" description="Peptidase M3A/M3B catalytic" evidence="7">
    <location>
        <begin position="233"/>
        <end position="541"/>
    </location>
</feature>
<dbReference type="Pfam" id="PF01432">
    <property type="entry name" value="Peptidase_M3"/>
    <property type="match status" value="1"/>
</dbReference>
<dbReference type="EnsemblProtists" id="EOD37650">
    <property type="protein sequence ID" value="EOD37650"/>
    <property type="gene ID" value="EMIHUDRAFT_454829"/>
</dbReference>
<organism evidence="8 9">
    <name type="scientific">Emiliania huxleyi (strain CCMP1516)</name>
    <dbReference type="NCBI Taxonomy" id="280463"/>
    <lineage>
        <taxon>Eukaryota</taxon>
        <taxon>Haptista</taxon>
        <taxon>Haptophyta</taxon>
        <taxon>Prymnesiophyceae</taxon>
        <taxon>Isochrysidales</taxon>
        <taxon>Noelaerhabdaceae</taxon>
        <taxon>Emiliania</taxon>
    </lineage>
</organism>
<keyword evidence="4 6" id="KW-0862">Zinc</keyword>
<dbReference type="HOGENOM" id="CLU_031103_0_0_1"/>
<evidence type="ECO:0000259" key="7">
    <source>
        <dbReference type="Pfam" id="PF01432"/>
    </source>
</evidence>
<dbReference type="OMA" id="NYFDYKV"/>
<evidence type="ECO:0000313" key="9">
    <source>
        <dbReference type="Proteomes" id="UP000013827"/>
    </source>
</evidence>
<dbReference type="InterPro" id="IPR001567">
    <property type="entry name" value="Pept_M3A_M3B_dom"/>
</dbReference>
<dbReference type="PaxDb" id="2903-EOD37650"/>
<sequence>MRLVTLTFAERCCTLAAVVSRQRTLAAEVSRQRISMSTPPSSFIEEVNTQYEGLHRAFEEQARQYESPPIREPDSIAALALALSLCAFALSLSLCVKLMITSPPAVLGHKDGTQRRLVYSRRFDEGAKGEMEAFLASKEKLAQTRGYLARSDLSEAERATLAIFERTFGCYIMESEAALALREKCTAIEGTLEDARNKMRLGAVLDGASVGVTPGAFVELSSVGLRSKMRVDGSEATRKACWEGLRSIGEFVTANGFVELVRARNAMARELGYEDFYDYKVTQAEGFGKGAPASRCPEVRQQRSGTRPLMEEARANLAAAKGEAALLAYNSAYMMAGSVTQKLDPYFPFERAVEQWGRSFAALGISYEGASMRLDLLDRKGDCSSLQAAATARHCKYSNGFCHWPQPAWVKADGSFQPTVTHFTSLADPSAVGSGHTALTTLMHEAGHAAHFANIKMPSPLFSQERAPTSVAYAELQSMFLDSLVGDAAWRFQYARDREGSPLPFALHEEDVRAKHPYEVFSLRAMLAVPYFEKALYELPDGELSAAAIQARSHGDCPEITRDSPPPSRRSPARYVLAEMAVHQTRAFFAARDGVIVDNPRVGPTLRDAYWRPGNSEPFLGLAANGAAAKAAVDLDMRVTLVDGDEVIADTTEEGDFLAACKKFEGHIRQRFPRAAAA</sequence>
<reference evidence="8" key="2">
    <citation type="submission" date="2024-10" db="UniProtKB">
        <authorList>
            <consortium name="EnsemblProtists"/>
        </authorList>
    </citation>
    <scope>IDENTIFICATION</scope>
</reference>
<evidence type="ECO:0000256" key="5">
    <source>
        <dbReference type="ARBA" id="ARBA00023049"/>
    </source>
</evidence>
<dbReference type="InterPro" id="IPR045090">
    <property type="entry name" value="Pept_M3A_M3B"/>
</dbReference>
<dbReference type="AlphaFoldDB" id="A0A0D3KPG5"/>
<reference evidence="9" key="1">
    <citation type="journal article" date="2013" name="Nature">
        <title>Pan genome of the phytoplankton Emiliania underpins its global distribution.</title>
        <authorList>
            <person name="Read B.A."/>
            <person name="Kegel J."/>
            <person name="Klute M.J."/>
            <person name="Kuo A."/>
            <person name="Lefebvre S.C."/>
            <person name="Maumus F."/>
            <person name="Mayer C."/>
            <person name="Miller J."/>
            <person name="Monier A."/>
            <person name="Salamov A."/>
            <person name="Young J."/>
            <person name="Aguilar M."/>
            <person name="Claverie J.M."/>
            <person name="Frickenhaus S."/>
            <person name="Gonzalez K."/>
            <person name="Herman E.K."/>
            <person name="Lin Y.C."/>
            <person name="Napier J."/>
            <person name="Ogata H."/>
            <person name="Sarno A.F."/>
            <person name="Shmutz J."/>
            <person name="Schroeder D."/>
            <person name="de Vargas C."/>
            <person name="Verret F."/>
            <person name="von Dassow P."/>
            <person name="Valentin K."/>
            <person name="Van de Peer Y."/>
            <person name="Wheeler G."/>
            <person name="Dacks J.B."/>
            <person name="Delwiche C.F."/>
            <person name="Dyhrman S.T."/>
            <person name="Glockner G."/>
            <person name="John U."/>
            <person name="Richards T."/>
            <person name="Worden A.Z."/>
            <person name="Zhang X."/>
            <person name="Grigoriev I.V."/>
            <person name="Allen A.E."/>
            <person name="Bidle K."/>
            <person name="Borodovsky M."/>
            <person name="Bowler C."/>
            <person name="Brownlee C."/>
            <person name="Cock J.M."/>
            <person name="Elias M."/>
            <person name="Gladyshev V.N."/>
            <person name="Groth M."/>
            <person name="Guda C."/>
            <person name="Hadaegh A."/>
            <person name="Iglesias-Rodriguez M.D."/>
            <person name="Jenkins J."/>
            <person name="Jones B.M."/>
            <person name="Lawson T."/>
            <person name="Leese F."/>
            <person name="Lindquist E."/>
            <person name="Lobanov A."/>
            <person name="Lomsadze A."/>
            <person name="Malik S.B."/>
            <person name="Marsh M.E."/>
            <person name="Mackinder L."/>
            <person name="Mock T."/>
            <person name="Mueller-Roeber B."/>
            <person name="Pagarete A."/>
            <person name="Parker M."/>
            <person name="Probert I."/>
            <person name="Quesneville H."/>
            <person name="Raines C."/>
            <person name="Rensing S.A."/>
            <person name="Riano-Pachon D.M."/>
            <person name="Richier S."/>
            <person name="Rokitta S."/>
            <person name="Shiraiwa Y."/>
            <person name="Soanes D.M."/>
            <person name="van der Giezen M."/>
            <person name="Wahlund T.M."/>
            <person name="Williams B."/>
            <person name="Wilson W."/>
            <person name="Wolfe G."/>
            <person name="Wurch L.L."/>
        </authorList>
    </citation>
    <scope>NUCLEOTIDE SEQUENCE</scope>
</reference>
<protein>
    <recommendedName>
        <fullName evidence="7">Peptidase M3A/M3B catalytic domain-containing protein</fullName>
    </recommendedName>
</protein>
<dbReference type="GO" id="GO:0004222">
    <property type="term" value="F:metalloendopeptidase activity"/>
    <property type="evidence" value="ECO:0007669"/>
    <property type="project" value="InterPro"/>
</dbReference>
<keyword evidence="9" id="KW-1185">Reference proteome</keyword>
<dbReference type="GO" id="GO:0006508">
    <property type="term" value="P:proteolysis"/>
    <property type="evidence" value="ECO:0007669"/>
    <property type="project" value="UniProtKB-KW"/>
</dbReference>
<dbReference type="PANTHER" id="PTHR11804:SF84">
    <property type="entry name" value="SACCHAROLYSIN"/>
    <property type="match status" value="1"/>
</dbReference>
<evidence type="ECO:0000256" key="1">
    <source>
        <dbReference type="ARBA" id="ARBA00022670"/>
    </source>
</evidence>
<comment type="cofactor">
    <cofactor evidence="6">
        <name>Zn(2+)</name>
        <dbReference type="ChEBI" id="CHEBI:29105"/>
    </cofactor>
    <text evidence="6">Binds 1 zinc ion.</text>
</comment>
<name>A0A0D3KPG5_EMIH1</name>
<dbReference type="STRING" id="2903.R1FF31"/>
<evidence type="ECO:0000256" key="2">
    <source>
        <dbReference type="ARBA" id="ARBA00022723"/>
    </source>
</evidence>
<comment type="similarity">
    <text evidence="6">Belongs to the peptidase M3 family.</text>
</comment>
<dbReference type="GO" id="GO:0006518">
    <property type="term" value="P:peptide metabolic process"/>
    <property type="evidence" value="ECO:0007669"/>
    <property type="project" value="TreeGrafter"/>
</dbReference>
<dbReference type="GO" id="GO:0046872">
    <property type="term" value="F:metal ion binding"/>
    <property type="evidence" value="ECO:0007669"/>
    <property type="project" value="UniProtKB-UniRule"/>
</dbReference>
<dbReference type="SUPFAM" id="SSF55486">
    <property type="entry name" value="Metalloproteases ('zincins'), catalytic domain"/>
    <property type="match status" value="1"/>
</dbReference>
<dbReference type="Gene3D" id="1.10.1370.40">
    <property type="match status" value="1"/>
</dbReference>
<evidence type="ECO:0000256" key="6">
    <source>
        <dbReference type="RuleBase" id="RU003435"/>
    </source>
</evidence>
<keyword evidence="1 6" id="KW-0645">Protease</keyword>
<keyword evidence="2 6" id="KW-0479">Metal-binding</keyword>
<evidence type="ECO:0000256" key="3">
    <source>
        <dbReference type="ARBA" id="ARBA00022801"/>
    </source>
</evidence>
<keyword evidence="3 6" id="KW-0378">Hydrolase</keyword>
<dbReference type="RefSeq" id="XP_005790079.1">
    <property type="nucleotide sequence ID" value="XM_005790022.1"/>
</dbReference>
<accession>A0A0D3KPG5</accession>
<dbReference type="KEGG" id="ehx:EMIHUDRAFT_454829"/>
<dbReference type="eggNOG" id="ENOG502RSKJ">
    <property type="taxonomic scope" value="Eukaryota"/>
</dbReference>
<dbReference type="Proteomes" id="UP000013827">
    <property type="component" value="Unassembled WGS sequence"/>
</dbReference>
<proteinExistence type="inferred from homology"/>
<evidence type="ECO:0000256" key="4">
    <source>
        <dbReference type="ARBA" id="ARBA00022833"/>
    </source>
</evidence>
<dbReference type="PANTHER" id="PTHR11804">
    <property type="entry name" value="PROTEASE M3 THIMET OLIGOPEPTIDASE-RELATED"/>
    <property type="match status" value="1"/>
</dbReference>
<dbReference type="GeneID" id="17282919"/>
<keyword evidence="5 6" id="KW-0482">Metalloprotease</keyword>
<evidence type="ECO:0000313" key="8">
    <source>
        <dbReference type="EnsemblProtists" id="EOD37650"/>
    </source>
</evidence>